<protein>
    <submittedName>
        <fullName evidence="5">Glycine oxidase ThiO</fullName>
    </submittedName>
</protein>
<keyword evidence="6" id="KW-1185">Reference proteome</keyword>
<dbReference type="SUPFAM" id="SSF54373">
    <property type="entry name" value="FAD-linked reductases, C-terminal domain"/>
    <property type="match status" value="1"/>
</dbReference>
<dbReference type="Pfam" id="PF01266">
    <property type="entry name" value="DAO"/>
    <property type="match status" value="1"/>
</dbReference>
<comment type="pathway">
    <text evidence="1">Cofactor biosynthesis; thiamine diphosphate biosynthesis.</text>
</comment>
<dbReference type="GO" id="GO:0009228">
    <property type="term" value="P:thiamine biosynthetic process"/>
    <property type="evidence" value="ECO:0007669"/>
    <property type="project" value="UniProtKB-KW"/>
</dbReference>
<dbReference type="InterPro" id="IPR012727">
    <property type="entry name" value="Gly_oxidase_ThiO"/>
</dbReference>
<dbReference type="AlphaFoldDB" id="A0A0F6W652"/>
<proteinExistence type="predicted"/>
<dbReference type="PANTHER" id="PTHR13847">
    <property type="entry name" value="SARCOSINE DEHYDROGENASE-RELATED"/>
    <property type="match status" value="1"/>
</dbReference>
<dbReference type="STRING" id="927083.DB32_005624"/>
<sequence>MSSPEVVVIGGGVMGCAIALRLATRGLRPVVLERSVPGAEASSVAAGILAPRIEHGEPGVATRCGVRSRELHERLAEELRERAGVDVGFRRCGAMIVATEDGEDLEARARALIEGGAEAEHLDAGEARLREPELGPAVRGAIDLREEAQVEPPVLLRALAIAAERAGARFRSGATVRGVRTEGARVTGVLVDDGAIDAAHVVVAAGSWTALVPGLPAPAQVVRPIRGQLVHTERRPCIASRIVFGAGGYVVPRPDGRIVCGATMEDAGFAKEVTLGGVATVIARATRVFPALADAPLVSSAVNFRPASPDELPLVGPAGPEGLWLATGHHRNGILLAPLTAVLIAEMIAEGGTSIPDAAALDPRRFARGSA</sequence>
<accession>A0A0F6W652</accession>
<dbReference type="SUPFAM" id="SSF51905">
    <property type="entry name" value="FAD/NAD(P)-binding domain"/>
    <property type="match status" value="1"/>
</dbReference>
<reference evidence="5 6" key="1">
    <citation type="submission" date="2015-03" db="EMBL/GenBank/DDBJ databases">
        <title>Genome assembly of Sandaracinus amylolyticus DSM 53668.</title>
        <authorList>
            <person name="Sharma G."/>
            <person name="Subramanian S."/>
        </authorList>
    </citation>
    <scope>NUCLEOTIDE SEQUENCE [LARGE SCALE GENOMIC DNA]</scope>
    <source>
        <strain evidence="5 6">DSM 53668</strain>
    </source>
</reference>
<feature type="domain" description="FAD dependent oxidoreductase" evidence="4">
    <location>
        <begin position="6"/>
        <end position="347"/>
    </location>
</feature>
<dbReference type="GO" id="GO:0009229">
    <property type="term" value="P:thiamine diphosphate biosynthetic process"/>
    <property type="evidence" value="ECO:0007669"/>
    <property type="project" value="UniProtKB-UniPathway"/>
</dbReference>
<dbReference type="GO" id="GO:0005737">
    <property type="term" value="C:cytoplasm"/>
    <property type="evidence" value="ECO:0007669"/>
    <property type="project" value="TreeGrafter"/>
</dbReference>
<dbReference type="InterPro" id="IPR036188">
    <property type="entry name" value="FAD/NAD-bd_sf"/>
</dbReference>
<evidence type="ECO:0000256" key="3">
    <source>
        <dbReference type="ARBA" id="ARBA00023002"/>
    </source>
</evidence>
<name>A0A0F6W652_9BACT</name>
<evidence type="ECO:0000256" key="1">
    <source>
        <dbReference type="ARBA" id="ARBA00004948"/>
    </source>
</evidence>
<dbReference type="GO" id="GO:0016491">
    <property type="term" value="F:oxidoreductase activity"/>
    <property type="evidence" value="ECO:0007669"/>
    <property type="project" value="UniProtKB-KW"/>
</dbReference>
<dbReference type="Gene3D" id="3.30.9.10">
    <property type="entry name" value="D-Amino Acid Oxidase, subunit A, domain 2"/>
    <property type="match status" value="1"/>
</dbReference>
<dbReference type="EMBL" id="CP011125">
    <property type="protein sequence ID" value="AKF08475.1"/>
    <property type="molecule type" value="Genomic_DNA"/>
</dbReference>
<dbReference type="OrthoDB" id="9805337at2"/>
<dbReference type="KEGG" id="samy:DB32_005624"/>
<dbReference type="Gene3D" id="3.50.50.60">
    <property type="entry name" value="FAD/NAD(P)-binding domain"/>
    <property type="match status" value="1"/>
</dbReference>
<evidence type="ECO:0000256" key="2">
    <source>
        <dbReference type="ARBA" id="ARBA00022977"/>
    </source>
</evidence>
<organism evidence="5 6">
    <name type="scientific">Sandaracinus amylolyticus</name>
    <dbReference type="NCBI Taxonomy" id="927083"/>
    <lineage>
        <taxon>Bacteria</taxon>
        <taxon>Pseudomonadati</taxon>
        <taxon>Myxococcota</taxon>
        <taxon>Polyangia</taxon>
        <taxon>Polyangiales</taxon>
        <taxon>Sandaracinaceae</taxon>
        <taxon>Sandaracinus</taxon>
    </lineage>
</organism>
<evidence type="ECO:0000313" key="5">
    <source>
        <dbReference type="EMBL" id="AKF08475.1"/>
    </source>
</evidence>
<dbReference type="Proteomes" id="UP000034883">
    <property type="component" value="Chromosome"/>
</dbReference>
<gene>
    <name evidence="5" type="ORF">DB32_005624</name>
</gene>
<evidence type="ECO:0000259" key="4">
    <source>
        <dbReference type="Pfam" id="PF01266"/>
    </source>
</evidence>
<keyword evidence="2" id="KW-0784">Thiamine biosynthesis</keyword>
<dbReference type="NCBIfam" id="TIGR02352">
    <property type="entry name" value="thiamin_ThiO"/>
    <property type="match status" value="1"/>
</dbReference>
<dbReference type="GO" id="GO:0050660">
    <property type="term" value="F:flavin adenine dinucleotide binding"/>
    <property type="evidence" value="ECO:0007669"/>
    <property type="project" value="InterPro"/>
</dbReference>
<dbReference type="RefSeq" id="WP_083457833.1">
    <property type="nucleotide sequence ID" value="NZ_CP011125.1"/>
</dbReference>
<keyword evidence="3" id="KW-0560">Oxidoreductase</keyword>
<dbReference type="UniPathway" id="UPA00060"/>
<evidence type="ECO:0000313" key="6">
    <source>
        <dbReference type="Proteomes" id="UP000034883"/>
    </source>
</evidence>
<dbReference type="InterPro" id="IPR006076">
    <property type="entry name" value="FAD-dep_OxRdtase"/>
</dbReference>
<dbReference type="PANTHER" id="PTHR13847:SF289">
    <property type="entry name" value="GLYCINE OXIDASE"/>
    <property type="match status" value="1"/>
</dbReference>